<accession>A0A0P1M4C9</accession>
<gene>
    <name evidence="2" type="ORF">JGI4_00908</name>
    <name evidence="1" type="ORF">JGI8_01971</name>
</gene>
<proteinExistence type="predicted"/>
<accession>A0A0N7MPH5</accession>
<accession>A0A0P1L9H7</accession>
<name>A0A0P1MF32_9BACT</name>
<dbReference type="AlphaFoldDB" id="A0A0P1MF32"/>
<organism evidence="2 3">
    <name type="scientific">Candidatus Kryptonium thompsonii</name>
    <dbReference type="NCBI Taxonomy" id="1633631"/>
    <lineage>
        <taxon>Bacteria</taxon>
        <taxon>Pseudomonadati</taxon>
        <taxon>Candidatus Kryptoniota</taxon>
        <taxon>Candidatus Kryptonium</taxon>
    </lineage>
</organism>
<evidence type="ECO:0000313" key="4">
    <source>
        <dbReference type="Proteomes" id="UP000182200"/>
    </source>
</evidence>
<dbReference type="Proteomes" id="UP000182200">
    <property type="component" value="Unassembled WGS sequence"/>
</dbReference>
<accession>A0A0P1P8I3</accession>
<keyword evidence="4" id="KW-1185">Reference proteome</keyword>
<dbReference type="STRING" id="1633631.GCA_001442925_00907"/>
<evidence type="ECO:0000313" key="1">
    <source>
        <dbReference type="EMBL" id="CUS94355.1"/>
    </source>
</evidence>
<accession>A0A0P1MF32</accession>
<dbReference type="Proteomes" id="UP000182011">
    <property type="component" value="Unassembled WGS sequence"/>
</dbReference>
<evidence type="ECO:0000313" key="3">
    <source>
        <dbReference type="Proteomes" id="UP000182011"/>
    </source>
</evidence>
<dbReference type="EMBL" id="CZVI01000047">
    <property type="protein sequence ID" value="CUS94355.1"/>
    <property type="molecule type" value="Genomic_DNA"/>
</dbReference>
<accession>A0A0P1MQ66</accession>
<accession>A0A0P1L891</accession>
<accession>A0A0P1MIY0</accession>
<accession>A0A0N7MUY7</accession>
<dbReference type="RefSeq" id="WP_047133986.1">
    <property type="nucleotide sequence ID" value="NZ_CZVI01000047.1"/>
</dbReference>
<reference evidence="1 4" key="1">
    <citation type="submission" date="2015-11" db="EMBL/GenBank/DDBJ databases">
        <authorList>
            <person name="Varghese N."/>
        </authorList>
    </citation>
    <scope>NUCLEOTIDE SEQUENCE [LARGE SCALE GENOMIC DNA]</scope>
    <source>
        <strain evidence="1 4">JGI-8</strain>
    </source>
</reference>
<dbReference type="EMBL" id="FAOP01000004">
    <property type="protein sequence ID" value="CUU04017.1"/>
    <property type="molecule type" value="Genomic_DNA"/>
</dbReference>
<accession>A0A0P1M645</accession>
<protein>
    <submittedName>
        <fullName evidence="2">Uncharacterized protein</fullName>
    </submittedName>
</protein>
<accession>A0A0S4N1S3</accession>
<reference evidence="2 3" key="2">
    <citation type="submission" date="2015-11" db="EMBL/GenBank/DDBJ databases">
        <authorList>
            <person name="Zhang Y."/>
            <person name="Guo Z."/>
        </authorList>
    </citation>
    <scope>NUCLEOTIDE SEQUENCE [LARGE SCALE GENOMIC DNA]</scope>
    <source>
        <strain evidence="2">JGI-4</strain>
    </source>
</reference>
<dbReference type="OrthoDB" id="9795243at2"/>
<sequence length="155" mass="17718">MKHLKTHIIILIILPAILLGQSLKNYLDEFDKCCRNVRGYAGALKAEVERENTVIPEVAKKYGEKIGECLSDVKQSYAGIKKALTEKQLELVRGNIAYLDEYCKKAELHYKNLIDELNKSNPKPDRVKNFSVAIYNELKKASQEVRLIREKLGVK</sequence>
<evidence type="ECO:0000313" key="2">
    <source>
        <dbReference type="EMBL" id="CUU04017.1"/>
    </source>
</evidence>